<evidence type="ECO:0000313" key="2">
    <source>
        <dbReference type="Proteomes" id="UP000269539"/>
    </source>
</evidence>
<dbReference type="EMBL" id="QWIO01001394">
    <property type="protein sequence ID" value="RMY72670.1"/>
    <property type="molecule type" value="Genomic_DNA"/>
</dbReference>
<accession>A0A3M7E8D7</accession>
<reference evidence="1 2" key="1">
    <citation type="journal article" date="2018" name="BMC Genomics">
        <title>Genomic evidence for intraspecific hybridization in a clonal and extremely halotolerant yeast.</title>
        <authorList>
            <person name="Gostincar C."/>
            <person name="Stajich J.E."/>
            <person name="Zupancic J."/>
            <person name="Zalar P."/>
            <person name="Gunde-Cimerman N."/>
        </authorList>
    </citation>
    <scope>NUCLEOTIDE SEQUENCE [LARGE SCALE GENOMIC DNA]</scope>
    <source>
        <strain evidence="1 2">EXF-10513</strain>
    </source>
</reference>
<evidence type="ECO:0000313" key="1">
    <source>
        <dbReference type="EMBL" id="RMY72670.1"/>
    </source>
</evidence>
<organism evidence="1 2">
    <name type="scientific">Hortaea werneckii</name>
    <name type="common">Black yeast</name>
    <name type="synonym">Cladosporium werneckii</name>
    <dbReference type="NCBI Taxonomy" id="91943"/>
    <lineage>
        <taxon>Eukaryota</taxon>
        <taxon>Fungi</taxon>
        <taxon>Dikarya</taxon>
        <taxon>Ascomycota</taxon>
        <taxon>Pezizomycotina</taxon>
        <taxon>Dothideomycetes</taxon>
        <taxon>Dothideomycetidae</taxon>
        <taxon>Mycosphaerellales</taxon>
        <taxon>Teratosphaeriaceae</taxon>
        <taxon>Hortaea</taxon>
    </lineage>
</organism>
<dbReference type="AlphaFoldDB" id="A0A3M7E8D7"/>
<name>A0A3M7E8D7_HORWE</name>
<protein>
    <submittedName>
        <fullName evidence="1">Uncharacterized protein</fullName>
    </submittedName>
</protein>
<dbReference type="Proteomes" id="UP000269539">
    <property type="component" value="Unassembled WGS sequence"/>
</dbReference>
<sequence length="72" mass="8066">MPYHCIQCTLHLVWVSKAYTVRMQDQHASASRLKKFNVGFFAADERARLGGVGGGKLRECGYANEPQQANPR</sequence>
<comment type="caution">
    <text evidence="1">The sequence shown here is derived from an EMBL/GenBank/DDBJ whole genome shotgun (WGS) entry which is preliminary data.</text>
</comment>
<gene>
    <name evidence="1" type="ORF">D0864_10378</name>
</gene>
<proteinExistence type="predicted"/>